<dbReference type="SUPFAM" id="SSF57667">
    <property type="entry name" value="beta-beta-alpha zinc fingers"/>
    <property type="match status" value="1"/>
</dbReference>
<reference evidence="5" key="1">
    <citation type="journal article" date="2013" name="Science">
        <title>Comparative analysis of bat genomes provides insight into the evolution of flight and immunity.</title>
        <authorList>
            <person name="Zhang G."/>
            <person name="Cowled C."/>
            <person name="Shi Z."/>
            <person name="Huang Z."/>
            <person name="Bishop-Lilly K.A."/>
            <person name="Fang X."/>
            <person name="Wynne J.W."/>
            <person name="Xiong Z."/>
            <person name="Baker M.L."/>
            <person name="Zhao W."/>
            <person name="Tachedjian M."/>
            <person name="Zhu Y."/>
            <person name="Zhou P."/>
            <person name="Jiang X."/>
            <person name="Ng J."/>
            <person name="Yang L."/>
            <person name="Wu L."/>
            <person name="Xiao J."/>
            <person name="Feng Y."/>
            <person name="Chen Y."/>
            <person name="Sun X."/>
            <person name="Zhang Y."/>
            <person name="Marsh G.A."/>
            <person name="Crameri G."/>
            <person name="Broder C.C."/>
            <person name="Frey K.G."/>
            <person name="Wang L.F."/>
            <person name="Wang J."/>
        </authorList>
    </citation>
    <scope>NUCLEOTIDE SEQUENCE [LARGE SCALE GENOMIC DNA]</scope>
</reference>
<dbReference type="InterPro" id="IPR000210">
    <property type="entry name" value="BTB/POZ_dom"/>
</dbReference>
<dbReference type="PROSITE" id="PS50157">
    <property type="entry name" value="ZINC_FINGER_C2H2_2"/>
    <property type="match status" value="2"/>
</dbReference>
<evidence type="ECO:0000259" key="3">
    <source>
        <dbReference type="PROSITE" id="PS50157"/>
    </source>
</evidence>
<evidence type="ECO:0000313" key="5">
    <source>
        <dbReference type="Proteomes" id="UP000010556"/>
    </source>
</evidence>
<evidence type="ECO:0000256" key="2">
    <source>
        <dbReference type="SAM" id="MobiDB-lite"/>
    </source>
</evidence>
<feature type="domain" description="C2H2-type" evidence="3">
    <location>
        <begin position="302"/>
        <end position="329"/>
    </location>
</feature>
<dbReference type="GO" id="GO:0000981">
    <property type="term" value="F:DNA-binding transcription factor activity, RNA polymerase II-specific"/>
    <property type="evidence" value="ECO:0007669"/>
    <property type="project" value="TreeGrafter"/>
</dbReference>
<dbReference type="Pfam" id="PF00651">
    <property type="entry name" value="BTB"/>
    <property type="match status" value="1"/>
</dbReference>
<dbReference type="PANTHER" id="PTHR46105:SF24">
    <property type="entry name" value="ZINC FINGER AND BTB DOMAIN CONTAINING 10"/>
    <property type="match status" value="1"/>
</dbReference>
<name>L5MFX1_MYODS</name>
<dbReference type="InterPro" id="IPR036236">
    <property type="entry name" value="Znf_C2H2_sf"/>
</dbReference>
<evidence type="ECO:0000313" key="4">
    <source>
        <dbReference type="EMBL" id="ELK37291.1"/>
    </source>
</evidence>
<feature type="domain" description="C2H2-type" evidence="3">
    <location>
        <begin position="274"/>
        <end position="301"/>
    </location>
</feature>
<dbReference type="GO" id="GO:0000978">
    <property type="term" value="F:RNA polymerase II cis-regulatory region sequence-specific DNA binding"/>
    <property type="evidence" value="ECO:0007669"/>
    <property type="project" value="TreeGrafter"/>
</dbReference>
<keyword evidence="1" id="KW-0863">Zinc-finger</keyword>
<dbReference type="InterPro" id="IPR050457">
    <property type="entry name" value="ZnFinger_BTB_dom_contain"/>
</dbReference>
<feature type="region of interest" description="Disordered" evidence="2">
    <location>
        <begin position="366"/>
        <end position="423"/>
    </location>
</feature>
<keyword evidence="5" id="KW-1185">Reference proteome</keyword>
<dbReference type="EMBL" id="KB100796">
    <property type="protein sequence ID" value="ELK37291.1"/>
    <property type="molecule type" value="Genomic_DNA"/>
</dbReference>
<dbReference type="Gene3D" id="3.30.710.10">
    <property type="entry name" value="Potassium Channel Kv1.1, Chain A"/>
    <property type="match status" value="1"/>
</dbReference>
<keyword evidence="1" id="KW-0479">Metal-binding</keyword>
<dbReference type="SMART" id="SM00355">
    <property type="entry name" value="ZnF_C2H2"/>
    <property type="match status" value="2"/>
</dbReference>
<accession>L5MFX1</accession>
<dbReference type="SUPFAM" id="SSF54695">
    <property type="entry name" value="POZ domain"/>
    <property type="match status" value="1"/>
</dbReference>
<dbReference type="GO" id="GO:0008270">
    <property type="term" value="F:zinc ion binding"/>
    <property type="evidence" value="ECO:0007669"/>
    <property type="project" value="UniProtKB-KW"/>
</dbReference>
<feature type="compositionally biased region" description="Acidic residues" evidence="2">
    <location>
        <begin position="382"/>
        <end position="404"/>
    </location>
</feature>
<dbReference type="Pfam" id="PF00096">
    <property type="entry name" value="zf-C2H2"/>
    <property type="match status" value="1"/>
</dbReference>
<dbReference type="PANTHER" id="PTHR46105">
    <property type="entry name" value="AGAP004733-PA"/>
    <property type="match status" value="1"/>
</dbReference>
<dbReference type="InterPro" id="IPR013087">
    <property type="entry name" value="Znf_C2H2_type"/>
</dbReference>
<organism evidence="4 5">
    <name type="scientific">Myotis davidii</name>
    <name type="common">David's myotis</name>
    <dbReference type="NCBI Taxonomy" id="225400"/>
    <lineage>
        <taxon>Eukaryota</taxon>
        <taxon>Metazoa</taxon>
        <taxon>Chordata</taxon>
        <taxon>Craniata</taxon>
        <taxon>Vertebrata</taxon>
        <taxon>Euteleostomi</taxon>
        <taxon>Mammalia</taxon>
        <taxon>Eutheria</taxon>
        <taxon>Laurasiatheria</taxon>
        <taxon>Chiroptera</taxon>
        <taxon>Yangochiroptera</taxon>
        <taxon>Vespertilionidae</taxon>
        <taxon>Myotis</taxon>
    </lineage>
</organism>
<dbReference type="AlphaFoldDB" id="L5MFX1"/>
<dbReference type="Gene3D" id="3.30.160.60">
    <property type="entry name" value="Classic Zinc Finger"/>
    <property type="match status" value="2"/>
</dbReference>
<dbReference type="InterPro" id="IPR011333">
    <property type="entry name" value="SKP1/BTB/POZ_sf"/>
</dbReference>
<gene>
    <name evidence="4" type="ORF">MDA_GLEAN10012097</name>
</gene>
<dbReference type="Proteomes" id="UP000010556">
    <property type="component" value="Unassembled WGS sequence"/>
</dbReference>
<protein>
    <submittedName>
        <fullName evidence="4">Zinc finger and BTB domain-containing protein 10</fullName>
    </submittedName>
</protein>
<evidence type="ECO:0000256" key="1">
    <source>
        <dbReference type="PROSITE-ProRule" id="PRU00042"/>
    </source>
</evidence>
<dbReference type="PROSITE" id="PS00028">
    <property type="entry name" value="ZINC_FINGER_C2H2_1"/>
    <property type="match status" value="1"/>
</dbReference>
<sequence>MVTTVRHSHVLPAAWVLNVLRSSSCFANANALKNIAAVQGFSVILDFLYSGNLVLTSQNAVEVMTVASYLQMSKVVQTCQNFIKDALNISIKSEAPESVVVDYNNRKPVSRDGLSASRDQKIASFWATRNLTNLASSVKTENDGCSVDEGQMENYQMNDSGWAQDGSPELAENLDGALLPGPDCDRTVNANVLAEASLGQDAGDAGTSHDFKYGLMPGPSSDFKYGLLPGTSNDFKYGLLPGAANDFKYGLLPESWPKQETWENGESSLNMNKLKCPHCTYVAKYRRTLKRHLLIHTGVRSFSCDICGKLFTRREHVKRHSLVHKKDKKYKCMVCKKIFILAASVGIRHGSRRYGICVECADKPRPGRQEGVDQGQETDFPRDEEYEENEGGEAEEELADEGEDQNPPSRWDELGDVCMSQDD</sequence>
<keyword evidence="1" id="KW-0862">Zinc</keyword>
<dbReference type="FunFam" id="3.30.160.60:FF:000492">
    <property type="entry name" value="Zinc finger and BTB domain containing 10"/>
    <property type="match status" value="1"/>
</dbReference>
<proteinExistence type="predicted"/>